<dbReference type="RefSeq" id="WP_351959552.1">
    <property type="nucleotide sequence ID" value="NZ_JBEOZM010000014.1"/>
</dbReference>
<protein>
    <submittedName>
        <fullName evidence="1">Uncharacterized protein</fullName>
    </submittedName>
</protein>
<evidence type="ECO:0000313" key="2">
    <source>
        <dbReference type="Proteomes" id="UP001490365"/>
    </source>
</evidence>
<keyword evidence="2" id="KW-1185">Reference proteome</keyword>
<comment type="caution">
    <text evidence="1">The sequence shown here is derived from an EMBL/GenBank/DDBJ whole genome shotgun (WGS) entry which is preliminary data.</text>
</comment>
<dbReference type="Gene3D" id="3.30.70.100">
    <property type="match status" value="1"/>
</dbReference>
<evidence type="ECO:0000313" key="1">
    <source>
        <dbReference type="EMBL" id="MER6271151.1"/>
    </source>
</evidence>
<name>A0ABV1TM92_9ACTN</name>
<proteinExistence type="predicted"/>
<sequence>MRVDIAWWDLDGTPQTIESLREHLRDGAVAEWSDVPGLRLKLWMADQQHNRWGAVMLWETDRPTELPPNRASQLIGRPPTHRSRFEVEATVEGAHLLARLDGLGPVFTATAPIPGDKSPCTNT</sequence>
<accession>A0ABV1TM92</accession>
<organism evidence="1 2">
    <name type="scientific">Streptomyces sp. 900105755</name>
    <dbReference type="NCBI Taxonomy" id="3154389"/>
    <lineage>
        <taxon>Bacteria</taxon>
        <taxon>Bacillati</taxon>
        <taxon>Actinomycetota</taxon>
        <taxon>Actinomycetes</taxon>
        <taxon>Kitasatosporales</taxon>
        <taxon>Streptomycetaceae</taxon>
        <taxon>Streptomyces</taxon>
    </lineage>
</organism>
<reference evidence="1 2" key="1">
    <citation type="submission" date="2024-06" db="EMBL/GenBank/DDBJ databases">
        <title>The Natural Products Discovery Center: Release of the First 8490 Sequenced Strains for Exploring Actinobacteria Biosynthetic Diversity.</title>
        <authorList>
            <person name="Kalkreuter E."/>
            <person name="Kautsar S.A."/>
            <person name="Yang D."/>
            <person name="Bader C.D."/>
            <person name="Teijaro C.N."/>
            <person name="Fluegel L."/>
            <person name="Davis C.M."/>
            <person name="Simpson J.R."/>
            <person name="Lauterbach L."/>
            <person name="Steele A.D."/>
            <person name="Gui C."/>
            <person name="Meng S."/>
            <person name="Li G."/>
            <person name="Viehrig K."/>
            <person name="Ye F."/>
            <person name="Su P."/>
            <person name="Kiefer A.F."/>
            <person name="Nichols A."/>
            <person name="Cepeda A.J."/>
            <person name="Yan W."/>
            <person name="Fan B."/>
            <person name="Jiang Y."/>
            <person name="Adhikari A."/>
            <person name="Zheng C.-J."/>
            <person name="Schuster L."/>
            <person name="Cowan T.M."/>
            <person name="Smanski M.J."/>
            <person name="Chevrette M.G."/>
            <person name="De Carvalho L.P.S."/>
            <person name="Shen B."/>
        </authorList>
    </citation>
    <scope>NUCLEOTIDE SEQUENCE [LARGE SCALE GENOMIC DNA]</scope>
    <source>
        <strain evidence="1 2">NPDC001694</strain>
    </source>
</reference>
<dbReference type="Proteomes" id="UP001490365">
    <property type="component" value="Unassembled WGS sequence"/>
</dbReference>
<gene>
    <name evidence="1" type="ORF">ABT211_28225</name>
</gene>
<dbReference type="EMBL" id="JBEOZM010000014">
    <property type="protein sequence ID" value="MER6271151.1"/>
    <property type="molecule type" value="Genomic_DNA"/>
</dbReference>